<dbReference type="Proteomes" id="UP000095283">
    <property type="component" value="Unplaced"/>
</dbReference>
<keyword evidence="1" id="KW-1185">Reference proteome</keyword>
<name>A0A1I7W6G2_HETBA</name>
<accession>A0A1I7W6G2</accession>
<dbReference type="AlphaFoldDB" id="A0A1I7W6G2"/>
<evidence type="ECO:0000313" key="2">
    <source>
        <dbReference type="WBParaSite" id="Hba_00189"/>
    </source>
</evidence>
<proteinExistence type="predicted"/>
<dbReference type="WBParaSite" id="Hba_00189">
    <property type="protein sequence ID" value="Hba_00189"/>
    <property type="gene ID" value="Hba_00189"/>
</dbReference>
<sequence>MIDYCIVDIVEMLPVAITLTVKYDEFLLSTSSSERFTQLVHKRNTSDLYTFLAQMIQTTVLLCTYMLV</sequence>
<organism evidence="1 2">
    <name type="scientific">Heterorhabditis bacteriophora</name>
    <name type="common">Entomopathogenic nematode worm</name>
    <dbReference type="NCBI Taxonomy" id="37862"/>
    <lineage>
        <taxon>Eukaryota</taxon>
        <taxon>Metazoa</taxon>
        <taxon>Ecdysozoa</taxon>
        <taxon>Nematoda</taxon>
        <taxon>Chromadorea</taxon>
        <taxon>Rhabditida</taxon>
        <taxon>Rhabditina</taxon>
        <taxon>Rhabditomorpha</taxon>
        <taxon>Strongyloidea</taxon>
        <taxon>Heterorhabditidae</taxon>
        <taxon>Heterorhabditis</taxon>
    </lineage>
</organism>
<reference evidence="2" key="1">
    <citation type="submission" date="2016-11" db="UniProtKB">
        <authorList>
            <consortium name="WormBaseParasite"/>
        </authorList>
    </citation>
    <scope>IDENTIFICATION</scope>
</reference>
<protein>
    <submittedName>
        <fullName evidence="2">Ovule protein</fullName>
    </submittedName>
</protein>
<evidence type="ECO:0000313" key="1">
    <source>
        <dbReference type="Proteomes" id="UP000095283"/>
    </source>
</evidence>